<feature type="domain" description="Bro-N" evidence="1">
    <location>
        <begin position="1"/>
        <end position="93"/>
    </location>
</feature>
<dbReference type="InterPro" id="IPR003497">
    <property type="entry name" value="BRO_N_domain"/>
</dbReference>
<dbReference type="EMBL" id="QKQP01000001">
    <property type="protein sequence ID" value="PZD82882.1"/>
    <property type="molecule type" value="Genomic_DNA"/>
</dbReference>
<dbReference type="SMART" id="SM01040">
    <property type="entry name" value="Bro-N"/>
    <property type="match status" value="1"/>
</dbReference>
<dbReference type="OrthoDB" id="1042522at2"/>
<dbReference type="Pfam" id="PF02498">
    <property type="entry name" value="Bro-N"/>
    <property type="match status" value="1"/>
</dbReference>
<comment type="caution">
    <text evidence="2">The sequence shown here is derived from an EMBL/GenBank/DDBJ whole genome shotgun (WGS) entry which is preliminary data.</text>
</comment>
<evidence type="ECO:0000313" key="2">
    <source>
        <dbReference type="EMBL" id="PZD82882.1"/>
    </source>
</evidence>
<name>A0A2W1KKK5_ACIFR</name>
<organism evidence="2 3">
    <name type="scientific">Acidithiobacillus ferrooxidans</name>
    <name type="common">Thiobacillus ferrooxidans</name>
    <dbReference type="NCBI Taxonomy" id="920"/>
    <lineage>
        <taxon>Bacteria</taxon>
        <taxon>Pseudomonadati</taxon>
        <taxon>Pseudomonadota</taxon>
        <taxon>Acidithiobacillia</taxon>
        <taxon>Acidithiobacillales</taxon>
        <taxon>Acidithiobacillaceae</taxon>
        <taxon>Acidithiobacillus</taxon>
    </lineage>
</organism>
<gene>
    <name evidence="2" type="ORF">DN052_01720</name>
</gene>
<evidence type="ECO:0000259" key="1">
    <source>
        <dbReference type="PROSITE" id="PS51750"/>
    </source>
</evidence>
<dbReference type="PANTHER" id="PTHR36180:SF2">
    <property type="entry name" value="BRO FAMILY PROTEIN"/>
    <property type="match status" value="1"/>
</dbReference>
<evidence type="ECO:0000313" key="3">
    <source>
        <dbReference type="Proteomes" id="UP000248886"/>
    </source>
</evidence>
<accession>A0A2W1KKK5</accession>
<dbReference type="AlphaFoldDB" id="A0A2W1KKK5"/>
<sequence>MQVRVVIKDGEPWFAAHDVAMALEYAKARDMTRILGEDEKSIHKVRTLGGGQDLLVINEKGLYRAIFGSRKPEALAFQDWVFGEVLPAIRKQGFYGQAPSTDKPSIAHTDIKEPYQPLGIIVRRHFKVWMIFSDGRAREVWQPMRGVIIGNIGILTKIAMGEVPTGMDTHKPEKYDAQFSPVKVSVGYDESVLLLTDHGDPVITGFRPSVIMVGTRQDTDDHIKENGLKLAFPLRWMEPD</sequence>
<proteinExistence type="predicted"/>
<dbReference type="PROSITE" id="PS51750">
    <property type="entry name" value="BRO_N"/>
    <property type="match status" value="1"/>
</dbReference>
<reference evidence="2 3" key="1">
    <citation type="submission" date="2018-06" db="EMBL/GenBank/DDBJ databases">
        <title>Draft sequence of Acidithiobacillus ferrooxidans CCM 4253.</title>
        <authorList>
            <person name="Moya-Beltran A."/>
            <person name="Castro M."/>
            <person name="Covarrubias P.C."/>
            <person name="Issotta F."/>
            <person name="Janiczek O."/>
            <person name="Mandl M."/>
            <person name="Kucera J."/>
            <person name="Quatrini R."/>
        </authorList>
    </citation>
    <scope>NUCLEOTIDE SEQUENCE [LARGE SCALE GENOMIC DNA]</scope>
    <source>
        <strain evidence="2 3">CCM 4253</strain>
    </source>
</reference>
<protein>
    <recommendedName>
        <fullName evidence="1">Bro-N domain-containing protein</fullName>
    </recommendedName>
</protein>
<dbReference type="Proteomes" id="UP000248886">
    <property type="component" value="Unassembled WGS sequence"/>
</dbReference>
<dbReference type="PANTHER" id="PTHR36180">
    <property type="entry name" value="DNA-BINDING PROTEIN-RELATED-RELATED"/>
    <property type="match status" value="1"/>
</dbReference>